<dbReference type="Proteomes" id="UP001159427">
    <property type="component" value="Unassembled WGS sequence"/>
</dbReference>
<accession>A0ABN8MN86</accession>
<organism evidence="2 3">
    <name type="scientific">Porites evermanni</name>
    <dbReference type="NCBI Taxonomy" id="104178"/>
    <lineage>
        <taxon>Eukaryota</taxon>
        <taxon>Metazoa</taxon>
        <taxon>Cnidaria</taxon>
        <taxon>Anthozoa</taxon>
        <taxon>Hexacorallia</taxon>
        <taxon>Scleractinia</taxon>
        <taxon>Fungiina</taxon>
        <taxon>Poritidae</taxon>
        <taxon>Porites</taxon>
    </lineage>
</organism>
<feature type="compositionally biased region" description="Basic residues" evidence="1">
    <location>
        <begin position="260"/>
        <end position="270"/>
    </location>
</feature>
<comment type="caution">
    <text evidence="2">The sequence shown here is derived from an EMBL/GenBank/DDBJ whole genome shotgun (WGS) entry which is preliminary data.</text>
</comment>
<evidence type="ECO:0000256" key="1">
    <source>
        <dbReference type="SAM" id="MobiDB-lite"/>
    </source>
</evidence>
<name>A0ABN8MN86_9CNID</name>
<feature type="region of interest" description="Disordered" evidence="1">
    <location>
        <begin position="251"/>
        <end position="270"/>
    </location>
</feature>
<protein>
    <submittedName>
        <fullName evidence="2">Uncharacterized protein</fullName>
    </submittedName>
</protein>
<feature type="non-terminal residue" evidence="2">
    <location>
        <position position="1"/>
    </location>
</feature>
<dbReference type="EMBL" id="CALNXI010000675">
    <property type="protein sequence ID" value="CAH3032037.1"/>
    <property type="molecule type" value="Genomic_DNA"/>
</dbReference>
<gene>
    <name evidence="2" type="ORF">PEVE_00038936</name>
</gene>
<evidence type="ECO:0000313" key="3">
    <source>
        <dbReference type="Proteomes" id="UP001159427"/>
    </source>
</evidence>
<keyword evidence="3" id="KW-1185">Reference proteome</keyword>
<proteinExistence type="predicted"/>
<reference evidence="2 3" key="1">
    <citation type="submission" date="2022-05" db="EMBL/GenBank/DDBJ databases">
        <authorList>
            <consortium name="Genoscope - CEA"/>
            <person name="William W."/>
        </authorList>
    </citation>
    <scope>NUCLEOTIDE SEQUENCE [LARGE SCALE GENOMIC DNA]</scope>
</reference>
<feature type="non-terminal residue" evidence="2">
    <location>
        <position position="270"/>
    </location>
</feature>
<sequence length="270" mass="31124">SCGRKRSHYDKEMDHAFTLIFHNIKRLQDGHLSNSTTTLEQAEGKSEITTCTNTLEVPLRRQRSRSDSSLLKYTGDMRTLIELQSNMTRPMSGSYCGEFACPAETRKVRFSDDYATRKEDIRRPPLTKRPWSDQPPRCKIQDVVPAMRDFKPTKDMSHHPSRKHSNRYDKEMDQAFTLIFHNIKRLQDGMLSNSDPDLTKEPSNFDLEPKTVKTIQKPVRKRSRSEDFRILGFGVQTTASPALIKSGSLQQLSDAAKSPFQRRKVRFADD</sequence>
<evidence type="ECO:0000313" key="2">
    <source>
        <dbReference type="EMBL" id="CAH3032037.1"/>
    </source>
</evidence>